<sequence length="326" mass="36820">MATDIGQQFAPGFHAKLHKYLEQREDRDVQQYNHVIPIVGPLRRNASSFFSIPPELRSKVYNELVDVDVPDDPQLALWCRHKKALHPQILATCKQIYDEAISLFVDPRYVLLLSLDMGPPNGNYWNSIVVDRGLENGQNSAALASLNHNLHDLYACFEETPVADVQLTITCARNLPVSQDEIRQYLSPAIVMAAFAPASTVSLSHAGSTAMTSLQKQSLRSLLKTLRELRAEVQLFNELHADAFGKDTGLKRCAAVGREFEVRKVNSHTKYYSLKSNAVLQECIDRARTSLKQRETEAVGFAEEMKELVRKWEKLQVMRSSRKGQL</sequence>
<gene>
    <name evidence="1" type="ORF">LTR09_006292</name>
</gene>
<comment type="caution">
    <text evidence="1">The sequence shown here is derived from an EMBL/GenBank/DDBJ whole genome shotgun (WGS) entry which is preliminary data.</text>
</comment>
<name>A0AAJ0G841_9PEZI</name>
<organism evidence="1 2">
    <name type="scientific">Extremus antarcticus</name>
    <dbReference type="NCBI Taxonomy" id="702011"/>
    <lineage>
        <taxon>Eukaryota</taxon>
        <taxon>Fungi</taxon>
        <taxon>Dikarya</taxon>
        <taxon>Ascomycota</taxon>
        <taxon>Pezizomycotina</taxon>
        <taxon>Dothideomycetes</taxon>
        <taxon>Dothideomycetidae</taxon>
        <taxon>Mycosphaerellales</taxon>
        <taxon>Extremaceae</taxon>
        <taxon>Extremus</taxon>
    </lineage>
</organism>
<accession>A0AAJ0G841</accession>
<reference evidence="1" key="1">
    <citation type="submission" date="2023-04" db="EMBL/GenBank/DDBJ databases">
        <title>Black Yeasts Isolated from many extreme environments.</title>
        <authorList>
            <person name="Coleine C."/>
            <person name="Stajich J.E."/>
            <person name="Selbmann L."/>
        </authorList>
    </citation>
    <scope>NUCLEOTIDE SEQUENCE</scope>
    <source>
        <strain evidence="1">CCFEE 5312</strain>
    </source>
</reference>
<evidence type="ECO:0000313" key="1">
    <source>
        <dbReference type="EMBL" id="KAK3052809.1"/>
    </source>
</evidence>
<dbReference type="EMBL" id="JAWDJX010000019">
    <property type="protein sequence ID" value="KAK3052809.1"/>
    <property type="molecule type" value="Genomic_DNA"/>
</dbReference>
<keyword evidence="2" id="KW-1185">Reference proteome</keyword>
<dbReference type="AlphaFoldDB" id="A0AAJ0G841"/>
<proteinExistence type="predicted"/>
<evidence type="ECO:0000313" key="2">
    <source>
        <dbReference type="Proteomes" id="UP001271007"/>
    </source>
</evidence>
<dbReference type="Proteomes" id="UP001271007">
    <property type="component" value="Unassembled WGS sequence"/>
</dbReference>
<protein>
    <submittedName>
        <fullName evidence="1">Uncharacterized protein</fullName>
    </submittedName>
</protein>